<organism evidence="1 2">
    <name type="scientific">Pseudocercospora eumusae</name>
    <dbReference type="NCBI Taxonomy" id="321146"/>
    <lineage>
        <taxon>Eukaryota</taxon>
        <taxon>Fungi</taxon>
        <taxon>Dikarya</taxon>
        <taxon>Ascomycota</taxon>
        <taxon>Pezizomycotina</taxon>
        <taxon>Dothideomycetes</taxon>
        <taxon>Dothideomycetidae</taxon>
        <taxon>Mycosphaerellales</taxon>
        <taxon>Mycosphaerellaceae</taxon>
        <taxon>Pseudocercospora</taxon>
    </lineage>
</organism>
<evidence type="ECO:0000313" key="1">
    <source>
        <dbReference type="EMBL" id="KXT01074.1"/>
    </source>
</evidence>
<reference evidence="1 2" key="1">
    <citation type="submission" date="2015-07" db="EMBL/GenBank/DDBJ databases">
        <title>Comparative genomics of the Sigatoka disease complex on banana suggests a link between parallel evolutionary changes in Pseudocercospora fijiensis and Pseudocercospora eumusae and increased virulence on the banana host.</title>
        <authorList>
            <person name="Chang T.-C."/>
            <person name="Salvucci A."/>
            <person name="Crous P.W."/>
            <person name="Stergiopoulos I."/>
        </authorList>
    </citation>
    <scope>NUCLEOTIDE SEQUENCE [LARGE SCALE GENOMIC DNA]</scope>
    <source>
        <strain evidence="1 2">CBS 114824</strain>
    </source>
</reference>
<comment type="caution">
    <text evidence="1">The sequence shown here is derived from an EMBL/GenBank/DDBJ whole genome shotgun (WGS) entry which is preliminary data.</text>
</comment>
<dbReference type="EMBL" id="LFZN01000062">
    <property type="protein sequence ID" value="KXT01074.1"/>
    <property type="molecule type" value="Genomic_DNA"/>
</dbReference>
<sequence>MQEWNAARTKTARTVVVQPSFDSTICITSQFSCPRRQRACTRSLIHPNISHSILFSAPKSLPPPALETAFERIAWLAASDADYENLGNRAVKATGESLYSINAMFHTHARDWCMVASVMEKFDWLQVIARNRTDARDIELEELAYVQGDHEVPLRAPKYWACHQPPYRSAWPLAALGTCLEYRAFWRTSLPRYELKRMRHDVVTLSEETQSLLENLHKHREDMQRYRVGLVNEIRNMARVYDIYHASYNPSYVQALRTRFLVSAMVSAQSAALLGFAHIALQLLEDTRRDLDLLRQDINRVAKHSGVPPADAIIATRQRISELRINGSYANTIRRLVDIFDDGIAILESPPNEAQAHPVWYEMSQFWKQSFDEEDASRARRCLYGVATGANDLEPDCLAVAECPVWKEWHVSKYPAERFWGDSLKTLQIGTRAPKKRQWRLR</sequence>
<dbReference type="Proteomes" id="UP000070133">
    <property type="component" value="Unassembled WGS sequence"/>
</dbReference>
<evidence type="ECO:0000313" key="2">
    <source>
        <dbReference type="Proteomes" id="UP000070133"/>
    </source>
</evidence>
<proteinExistence type="predicted"/>
<keyword evidence="2" id="KW-1185">Reference proteome</keyword>
<dbReference type="AlphaFoldDB" id="A0A139HF25"/>
<name>A0A139HF25_9PEZI</name>
<protein>
    <submittedName>
        <fullName evidence="1">Uncharacterized protein</fullName>
    </submittedName>
</protein>
<accession>A0A139HF25</accession>
<gene>
    <name evidence="1" type="ORF">AC578_4115</name>
</gene>